<dbReference type="EMBL" id="AM286690">
    <property type="protein sequence ID" value="CAL16932.1"/>
    <property type="molecule type" value="Genomic_DNA"/>
</dbReference>
<dbReference type="Gene3D" id="3.40.50.1820">
    <property type="entry name" value="alpha/beta hydrolase"/>
    <property type="match status" value="1"/>
</dbReference>
<protein>
    <recommendedName>
        <fullName evidence="1">AB hydrolase-1 domain-containing protein</fullName>
    </recommendedName>
</protein>
<dbReference type="InterPro" id="IPR000073">
    <property type="entry name" value="AB_hydrolase_1"/>
</dbReference>
<evidence type="ECO:0000259" key="1">
    <source>
        <dbReference type="Pfam" id="PF12697"/>
    </source>
</evidence>
<name>Q0VPG6_ALCBS</name>
<dbReference type="Proteomes" id="UP000008871">
    <property type="component" value="Chromosome"/>
</dbReference>
<dbReference type="SUPFAM" id="SSF53474">
    <property type="entry name" value="alpha/beta-Hydrolases"/>
    <property type="match status" value="1"/>
</dbReference>
<dbReference type="Pfam" id="PF12697">
    <property type="entry name" value="Abhydrolase_6"/>
    <property type="match status" value="1"/>
</dbReference>
<reference evidence="2 3" key="1">
    <citation type="journal article" date="2006" name="Nat. Biotechnol.">
        <title>Genome sequence of the ubiquitous hydrocarbon-degrading marine bacterium Alcanivorax borkumensis.</title>
        <authorList>
            <person name="Schneiker S."/>
            <person name="Martins dos Santos V.A.P."/>
            <person name="Bartels D."/>
            <person name="Bekel T."/>
            <person name="Brecht M."/>
            <person name="Buhrmester J."/>
            <person name="Chernikova T.N."/>
            <person name="Denaro R."/>
            <person name="Ferrer M."/>
            <person name="Gertler C."/>
            <person name="Goesmann A."/>
            <person name="Golyshina O.V."/>
            <person name="Kaminski F."/>
            <person name="Khachane A.N."/>
            <person name="Lang S."/>
            <person name="Linke B."/>
            <person name="McHardy A.C."/>
            <person name="Meyer F."/>
            <person name="Nechitaylo T."/>
            <person name="Puehler A."/>
            <person name="Regenhardt D."/>
            <person name="Rupp O."/>
            <person name="Sabirova J.S."/>
            <person name="Selbitschka W."/>
            <person name="Yakimov M.M."/>
            <person name="Timmis K.N."/>
            <person name="Vorhoelter F.-J."/>
            <person name="Weidner S."/>
            <person name="Kaiser O."/>
            <person name="Golyshin P.N."/>
        </authorList>
    </citation>
    <scope>NUCLEOTIDE SEQUENCE [LARGE SCALE GENOMIC DNA]</scope>
    <source>
        <strain evidence="3">ATCC 700651 / DSM 11573 / NCIMB 13689 / SK2</strain>
    </source>
</reference>
<keyword evidence="3" id="KW-1185">Reference proteome</keyword>
<evidence type="ECO:0000313" key="3">
    <source>
        <dbReference type="Proteomes" id="UP000008871"/>
    </source>
</evidence>
<dbReference type="STRING" id="393595.ABO_1484"/>
<dbReference type="HOGENOM" id="CLU_020336_22_0_6"/>
<gene>
    <name evidence="2" type="ordered locus">ABO_1484</name>
</gene>
<dbReference type="eggNOG" id="COG0596">
    <property type="taxonomic scope" value="Bacteria"/>
</dbReference>
<organism evidence="2 3">
    <name type="scientific">Alcanivorax borkumensis (strain ATCC 700651 / DSM 11573 / NCIMB 13689 / SK2)</name>
    <dbReference type="NCBI Taxonomy" id="393595"/>
    <lineage>
        <taxon>Bacteria</taxon>
        <taxon>Pseudomonadati</taxon>
        <taxon>Pseudomonadota</taxon>
        <taxon>Gammaproteobacteria</taxon>
        <taxon>Oceanospirillales</taxon>
        <taxon>Alcanivoracaceae</taxon>
        <taxon>Alcanivorax</taxon>
    </lineage>
</organism>
<accession>Q0VPG6</accession>
<sequence>MPFAWAGCLGPFGDFMPEQSGRQVLAFAHANGIPGHSYDTFLAPLAAEYELVILDRAGHDPAFPVDSGWHSLSLELEAQLAPLPKPIVGAGHSLGSVLMYLVAQRRPDWFSSLIMLDPPVMNGLPGLLIHAAKLTRQIDKVTPAGKSLGRLDYWPDWDSVVSYFSSRGLFKTFDPRCLSDYLNAGVEPWEGGWRLRFRPQVEVDIFRHTPTNVTRMPRLQVPGAIVTGKDSPSPFHDCGKRHAKRHGMLHRIAEGSHMYPLEKPEKTLELFRELLNELQSKKR</sequence>
<evidence type="ECO:0000313" key="2">
    <source>
        <dbReference type="EMBL" id="CAL16932.1"/>
    </source>
</evidence>
<dbReference type="AlphaFoldDB" id="Q0VPG6"/>
<dbReference type="KEGG" id="abo:ABO_1484"/>
<dbReference type="InterPro" id="IPR029058">
    <property type="entry name" value="AB_hydrolase_fold"/>
</dbReference>
<proteinExistence type="predicted"/>
<feature type="domain" description="AB hydrolase-1" evidence="1">
    <location>
        <begin position="27"/>
        <end position="268"/>
    </location>
</feature>